<reference evidence="1 2" key="1">
    <citation type="journal article" date="2020" name="Biotechnol. Biofuels">
        <title>New insights from the biogas microbiome by comprehensive genome-resolved metagenomics of nearly 1600 species originating from multiple anaerobic digesters.</title>
        <authorList>
            <person name="Campanaro S."/>
            <person name="Treu L."/>
            <person name="Rodriguez-R L.M."/>
            <person name="Kovalovszki A."/>
            <person name="Ziels R.M."/>
            <person name="Maus I."/>
            <person name="Zhu X."/>
            <person name="Kougias P.G."/>
            <person name="Basile A."/>
            <person name="Luo G."/>
            <person name="Schluter A."/>
            <person name="Konstantinidis K.T."/>
            <person name="Angelidaki I."/>
        </authorList>
    </citation>
    <scope>NUCLEOTIDE SEQUENCE [LARGE SCALE GENOMIC DNA]</scope>
    <source>
        <strain evidence="1">AS27yjCOA_65</strain>
    </source>
</reference>
<evidence type="ECO:0000313" key="2">
    <source>
        <dbReference type="Proteomes" id="UP000524246"/>
    </source>
</evidence>
<comment type="caution">
    <text evidence="1">The sequence shown here is derived from an EMBL/GenBank/DDBJ whole genome shotgun (WGS) entry which is preliminary data.</text>
</comment>
<dbReference type="Proteomes" id="UP000524246">
    <property type="component" value="Unassembled WGS sequence"/>
</dbReference>
<gene>
    <name evidence="1" type="ORF">GYA55_10530</name>
</gene>
<name>A0A7X9FSL7_9DELT</name>
<evidence type="ECO:0000313" key="1">
    <source>
        <dbReference type="EMBL" id="NMC63587.1"/>
    </source>
</evidence>
<accession>A0A7X9FSL7</accession>
<proteinExistence type="predicted"/>
<dbReference type="AlphaFoldDB" id="A0A7X9FSL7"/>
<organism evidence="1 2">
    <name type="scientific">SAR324 cluster bacterium</name>
    <dbReference type="NCBI Taxonomy" id="2024889"/>
    <lineage>
        <taxon>Bacteria</taxon>
        <taxon>Deltaproteobacteria</taxon>
        <taxon>SAR324 cluster</taxon>
    </lineage>
</organism>
<dbReference type="EMBL" id="JAAZON010000476">
    <property type="protein sequence ID" value="NMC63587.1"/>
    <property type="molecule type" value="Genomic_DNA"/>
</dbReference>
<protein>
    <submittedName>
        <fullName evidence="1">Uncharacterized protein</fullName>
    </submittedName>
</protein>
<sequence>MNVVNAWENKALWQIAKWGDDITLRDCIGEEIPIGIDWSRENTAEDAEKRILRVLTFVSKYNSVKDLLWQTAQSLGIGPLLRSKSAIKSPDLERLRLLLEGGVESFLSE</sequence>